<feature type="domain" description="S-adenosylmethionine-dependent methyltransferase" evidence="4">
    <location>
        <begin position="183"/>
        <end position="345"/>
    </location>
</feature>
<dbReference type="InterPro" id="IPR015947">
    <property type="entry name" value="PUA-like_sf"/>
</dbReference>
<dbReference type="PANTHER" id="PTHR43042:SF3">
    <property type="entry name" value="RIBOSOMAL RNA LARGE SUBUNIT METHYLTRANSFERASE YWBD-RELATED"/>
    <property type="match status" value="1"/>
</dbReference>
<dbReference type="PANTHER" id="PTHR43042">
    <property type="entry name" value="SAM-DEPENDENT METHYLTRANSFERASE"/>
    <property type="match status" value="1"/>
</dbReference>
<dbReference type="EMBL" id="AP028654">
    <property type="protein sequence ID" value="BEP28856.1"/>
    <property type="molecule type" value="Genomic_DNA"/>
</dbReference>
<accession>A0AAU9E2Z3</accession>
<evidence type="ECO:0000313" key="7">
    <source>
        <dbReference type="Proteomes" id="UP001321786"/>
    </source>
</evidence>
<dbReference type="CDD" id="cd11572">
    <property type="entry name" value="RlmI_M_like"/>
    <property type="match status" value="1"/>
</dbReference>
<feature type="domain" description="RlmI-like PUA" evidence="5">
    <location>
        <begin position="6"/>
        <end position="67"/>
    </location>
</feature>
<dbReference type="SUPFAM" id="SSF53335">
    <property type="entry name" value="S-adenosyl-L-methionine-dependent methyltransferases"/>
    <property type="match status" value="1"/>
</dbReference>
<dbReference type="AlphaFoldDB" id="A0AAU9E2Z3"/>
<name>A0AAU9E2Z3_9FIRM</name>
<keyword evidence="3" id="KW-0949">S-adenosyl-L-methionine</keyword>
<evidence type="ECO:0000256" key="1">
    <source>
        <dbReference type="ARBA" id="ARBA00022603"/>
    </source>
</evidence>
<keyword evidence="2" id="KW-0808">Transferase</keyword>
<protein>
    <submittedName>
        <fullName evidence="6">Class I SAM-dependent rRNA methyltransferase</fullName>
    </submittedName>
</protein>
<dbReference type="RefSeq" id="WP_338537159.1">
    <property type="nucleotide sequence ID" value="NZ_AP028654.1"/>
</dbReference>
<dbReference type="CDD" id="cd02440">
    <property type="entry name" value="AdoMet_MTases"/>
    <property type="match status" value="1"/>
</dbReference>
<dbReference type="Pfam" id="PF10672">
    <property type="entry name" value="Methyltrans_SAM"/>
    <property type="match status" value="1"/>
</dbReference>
<dbReference type="Pfam" id="PF17785">
    <property type="entry name" value="PUA_3"/>
    <property type="match status" value="1"/>
</dbReference>
<dbReference type="InterPro" id="IPR041532">
    <property type="entry name" value="RlmI-like_PUA"/>
</dbReference>
<dbReference type="KEGG" id="hprf:HLPR_11870"/>
<evidence type="ECO:0000313" key="6">
    <source>
        <dbReference type="EMBL" id="BEP28856.1"/>
    </source>
</evidence>
<organism evidence="6 7">
    <name type="scientific">Helicovermis profundi</name>
    <dbReference type="NCBI Taxonomy" id="3065157"/>
    <lineage>
        <taxon>Bacteria</taxon>
        <taxon>Bacillati</taxon>
        <taxon>Bacillota</taxon>
        <taxon>Clostridia</taxon>
        <taxon>Helicovermis</taxon>
    </lineage>
</organism>
<gene>
    <name evidence="6" type="ORF">HLPR_11870</name>
</gene>
<evidence type="ECO:0000259" key="4">
    <source>
        <dbReference type="Pfam" id="PF10672"/>
    </source>
</evidence>
<keyword evidence="1 6" id="KW-0489">Methyltransferase</keyword>
<evidence type="ECO:0000259" key="5">
    <source>
        <dbReference type="Pfam" id="PF17785"/>
    </source>
</evidence>
<dbReference type="Gene3D" id="2.30.130.10">
    <property type="entry name" value="PUA domain"/>
    <property type="match status" value="1"/>
</dbReference>
<dbReference type="SUPFAM" id="SSF88697">
    <property type="entry name" value="PUA domain-like"/>
    <property type="match status" value="1"/>
</dbReference>
<proteinExistence type="predicted"/>
<evidence type="ECO:0000256" key="3">
    <source>
        <dbReference type="ARBA" id="ARBA00022691"/>
    </source>
</evidence>
<dbReference type="InterPro" id="IPR029063">
    <property type="entry name" value="SAM-dependent_MTases_sf"/>
</dbReference>
<dbReference type="Gene3D" id="3.40.50.150">
    <property type="entry name" value="Vaccinia Virus protein VP39"/>
    <property type="match status" value="1"/>
</dbReference>
<dbReference type="Gene3D" id="3.30.750.80">
    <property type="entry name" value="RNA methyltransferase domain (HRMD) like"/>
    <property type="match status" value="1"/>
</dbReference>
<reference evidence="6 7" key="1">
    <citation type="submission" date="2023-08" db="EMBL/GenBank/DDBJ databases">
        <title>Helicovermis profunda gen. nov., sp. nov., a novel mesophilic, fermentative bacterium within the Bacillota from a deep-sea hydrothermal vent chimney.</title>
        <authorList>
            <person name="Miyazaki U."/>
            <person name="Mizutani D."/>
            <person name="Hashimoto Y."/>
            <person name="Tame A."/>
            <person name="Sawayama S."/>
            <person name="Miyazaki J."/>
            <person name="Takai K."/>
            <person name="Nakagawa S."/>
        </authorList>
    </citation>
    <scope>NUCLEOTIDE SEQUENCE [LARGE SCALE GENOMIC DNA]</scope>
    <source>
        <strain evidence="6 7">S502</strain>
    </source>
</reference>
<sequence length="396" mass="45813">MKVKNVKINKKFVDKYKKGYPLILKKALLEEVVLEEGNVIKLLDERNKFIALAYYGIQNKGIGWILSLNEKEIIDFKFFEKKILSAIKFRENYYNSSITNAFRVFNGEGDGIGGFTIDYFDGYYLINWYSKGAYKYRDYVINTLKKLTNMKGIYQKKRFDNSGKFIDEDGFVLGEKSDFPLIIKENNVNFAIYLNEGAMVGVFLDQKDVRNRIKRSYSRGKTVLNTFSYTGAFSVYASIGGASKTTSVDLANRSYAKTIEQFSINEIDYENEDIVVMDVFDYFNYAIRNNFKFDTVILDPPSYAKSKKRKFSAAKDYKDLIKDVIKITKKGGVIVASTNCAAFDMKKFKTFVDDAFKESKSNYKILEEYKLPRDFKTLKSFPEGNYLKVLFIEKNS</sequence>
<dbReference type="GO" id="GO:0003723">
    <property type="term" value="F:RNA binding"/>
    <property type="evidence" value="ECO:0007669"/>
    <property type="project" value="InterPro"/>
</dbReference>
<evidence type="ECO:0000256" key="2">
    <source>
        <dbReference type="ARBA" id="ARBA00022679"/>
    </source>
</evidence>
<dbReference type="Proteomes" id="UP001321786">
    <property type="component" value="Chromosome"/>
</dbReference>
<keyword evidence="7" id="KW-1185">Reference proteome</keyword>
<dbReference type="InterPro" id="IPR036974">
    <property type="entry name" value="PUA_sf"/>
</dbReference>
<dbReference type="GO" id="GO:0008168">
    <property type="term" value="F:methyltransferase activity"/>
    <property type="evidence" value="ECO:0007669"/>
    <property type="project" value="UniProtKB-KW"/>
</dbReference>
<dbReference type="GO" id="GO:0032259">
    <property type="term" value="P:methylation"/>
    <property type="evidence" value="ECO:0007669"/>
    <property type="project" value="UniProtKB-KW"/>
</dbReference>
<dbReference type="InterPro" id="IPR019614">
    <property type="entry name" value="SAM-dep_methyl-trfase"/>
</dbReference>